<dbReference type="EMBL" id="CP031358">
    <property type="protein sequence ID" value="AXK43804.1"/>
    <property type="molecule type" value="Genomic_DNA"/>
</dbReference>
<dbReference type="AlphaFoldDB" id="A0A345YIQ2"/>
<keyword evidence="2" id="KW-1185">Reference proteome</keyword>
<sequence>MTREAVAASLSGNGWLQKTDNQFARRISFPGTNRLYSANLGADAVTVWDGDVELAHVAYADLASSANPAASIERAAGLNK</sequence>
<geneLocation type="plasmid" evidence="1 2">
    <name>unnamed</name>
</geneLocation>
<dbReference type="KEGG" id="err:DVR09_15215"/>
<evidence type="ECO:0000313" key="1">
    <source>
        <dbReference type="EMBL" id="AXK43804.1"/>
    </source>
</evidence>
<name>A0A345YIQ2_9SPHN</name>
<dbReference type="RefSeq" id="WP_115418117.1">
    <property type="nucleotide sequence ID" value="NZ_CP031358.1"/>
</dbReference>
<organism evidence="1 2">
    <name type="scientific">Erythrobacter aureus</name>
    <dbReference type="NCBI Taxonomy" id="2182384"/>
    <lineage>
        <taxon>Bacteria</taxon>
        <taxon>Pseudomonadati</taxon>
        <taxon>Pseudomonadota</taxon>
        <taxon>Alphaproteobacteria</taxon>
        <taxon>Sphingomonadales</taxon>
        <taxon>Erythrobacteraceae</taxon>
        <taxon>Erythrobacter/Porphyrobacter group</taxon>
        <taxon>Erythrobacter</taxon>
    </lineage>
</organism>
<gene>
    <name evidence="1" type="ORF">DVR09_15215</name>
</gene>
<protein>
    <submittedName>
        <fullName evidence="1">Uncharacterized protein</fullName>
    </submittedName>
</protein>
<keyword evidence="1" id="KW-0614">Plasmid</keyword>
<reference evidence="1 2" key="1">
    <citation type="submission" date="2018-07" db="EMBL/GenBank/DDBJ databases">
        <title>Genome sequence of Erythrobacter strain YH-07, an antagonistic bacterium isolated from Yellow Sea.</title>
        <authorList>
            <person name="Tang T."/>
            <person name="Liu Q."/>
            <person name="Sun X."/>
        </authorList>
    </citation>
    <scope>NUCLEOTIDE SEQUENCE [LARGE SCALE GENOMIC DNA]</scope>
    <source>
        <strain evidence="1 2">YH-07</strain>
        <plasmid evidence="1 2">unnamed</plasmid>
    </source>
</reference>
<proteinExistence type="predicted"/>
<accession>A0A345YIQ2</accession>
<evidence type="ECO:0000313" key="2">
    <source>
        <dbReference type="Proteomes" id="UP000254508"/>
    </source>
</evidence>
<dbReference type="Proteomes" id="UP000254508">
    <property type="component" value="Plasmid unnamed"/>
</dbReference>